<comment type="caution">
    <text evidence="1">The sequence shown here is derived from an EMBL/GenBank/DDBJ whole genome shotgun (WGS) entry which is preliminary data.</text>
</comment>
<evidence type="ECO:0000313" key="2">
    <source>
        <dbReference type="Proteomes" id="UP000681722"/>
    </source>
</evidence>
<name>A0A8S2WMD9_9BILA</name>
<gene>
    <name evidence="1" type="ORF">SRO942_LOCUS42232</name>
</gene>
<evidence type="ECO:0000313" key="1">
    <source>
        <dbReference type="EMBL" id="CAF4450878.1"/>
    </source>
</evidence>
<accession>A0A8S2WMD9</accession>
<dbReference type="AlphaFoldDB" id="A0A8S2WMD9"/>
<sequence length="75" mass="8092">MMRANVDGVVGSTAFQGSEPFLADDDMIKLKSEPCWTRINKSIAVVVRFVVVAVLADDVRFGSMAIFSNPGVEVS</sequence>
<organism evidence="1 2">
    <name type="scientific">Didymodactylos carnosus</name>
    <dbReference type="NCBI Taxonomy" id="1234261"/>
    <lineage>
        <taxon>Eukaryota</taxon>
        <taxon>Metazoa</taxon>
        <taxon>Spiralia</taxon>
        <taxon>Gnathifera</taxon>
        <taxon>Rotifera</taxon>
        <taxon>Eurotatoria</taxon>
        <taxon>Bdelloidea</taxon>
        <taxon>Philodinida</taxon>
        <taxon>Philodinidae</taxon>
        <taxon>Didymodactylos</taxon>
    </lineage>
</organism>
<protein>
    <submittedName>
        <fullName evidence="1">Uncharacterized protein</fullName>
    </submittedName>
</protein>
<dbReference type="Proteomes" id="UP000681722">
    <property type="component" value="Unassembled WGS sequence"/>
</dbReference>
<dbReference type="EMBL" id="CAJOBC010097924">
    <property type="protein sequence ID" value="CAF4450878.1"/>
    <property type="molecule type" value="Genomic_DNA"/>
</dbReference>
<feature type="non-terminal residue" evidence="1">
    <location>
        <position position="1"/>
    </location>
</feature>
<proteinExistence type="predicted"/>
<reference evidence="1" key="1">
    <citation type="submission" date="2021-02" db="EMBL/GenBank/DDBJ databases">
        <authorList>
            <person name="Nowell W R."/>
        </authorList>
    </citation>
    <scope>NUCLEOTIDE SEQUENCE</scope>
</reference>